<proteinExistence type="predicted"/>
<sequence length="294" mass="32922">MHLYYLPLELVARVASELVELDMGDLVSFACSSRFCLRAAVAEVHTLILRNEHDVYELMTPAAKFLREGVIDCTIEFADSEWDTGRDSPAVKSLASRLLPNCKMLQICDLRPWYPEADEEHPKPCFIPGQNTTELTIVTRGAVTSTAPIMDIFVKANKLPNLTSLCIEHPDGLQAAEIDIIASVCPALERAAIVVDRADPFPDPCLPPFPKLVELKLWNILPFLQEDAFKVLDWASCDAPSLRSISVNRTNYGPVFDEILWVLQERLKTIGIELSVFEPDAWFREPSLEPELSG</sequence>
<evidence type="ECO:0000313" key="1">
    <source>
        <dbReference type="EMBL" id="CDR35892.1"/>
    </source>
</evidence>
<gene>
    <name evidence="1" type="ORF">RHTO0S_01e09560g</name>
</gene>
<protein>
    <submittedName>
        <fullName evidence="1">RHTO0S01e09560g1_1</fullName>
    </submittedName>
</protein>
<name>A0A061AED9_RHOTO</name>
<dbReference type="EMBL" id="LK052936">
    <property type="protein sequence ID" value="CDR35892.1"/>
    <property type="molecule type" value="Genomic_DNA"/>
</dbReference>
<dbReference type="AlphaFoldDB" id="A0A061AED9"/>
<accession>A0A061AED9</accession>
<reference evidence="1" key="1">
    <citation type="journal article" date="2014" name="Genome Announc.">
        <title>Draft genome sequence of Rhodosporidium toruloides CECT1137, an oleaginous yeast of biotechnological interest.</title>
        <authorList>
            <person name="Morin N."/>
            <person name="Calcas X."/>
            <person name="Devillers H."/>
            <person name="Durrens P."/>
            <person name="Sherman D.J."/>
            <person name="Nicaud J.-M."/>
            <person name="Neuveglise C."/>
        </authorList>
    </citation>
    <scope>NUCLEOTIDE SEQUENCE</scope>
    <source>
        <strain evidence="1">CECT1137</strain>
    </source>
</reference>
<organism evidence="1">
    <name type="scientific">Rhodotorula toruloides</name>
    <name type="common">Yeast</name>
    <name type="synonym">Rhodosporidium toruloides</name>
    <dbReference type="NCBI Taxonomy" id="5286"/>
    <lineage>
        <taxon>Eukaryota</taxon>
        <taxon>Fungi</taxon>
        <taxon>Dikarya</taxon>
        <taxon>Basidiomycota</taxon>
        <taxon>Pucciniomycotina</taxon>
        <taxon>Microbotryomycetes</taxon>
        <taxon>Sporidiobolales</taxon>
        <taxon>Sporidiobolaceae</taxon>
        <taxon>Rhodotorula</taxon>
    </lineage>
</organism>